<dbReference type="Proteomes" id="UP001162162">
    <property type="component" value="Unassembled WGS sequence"/>
</dbReference>
<protein>
    <submittedName>
        <fullName evidence="2">Uncharacterized protein</fullName>
    </submittedName>
</protein>
<evidence type="ECO:0000313" key="3">
    <source>
        <dbReference type="Proteomes" id="UP001162162"/>
    </source>
</evidence>
<feature type="compositionally biased region" description="Polar residues" evidence="1">
    <location>
        <begin position="293"/>
        <end position="308"/>
    </location>
</feature>
<feature type="non-terminal residue" evidence="2">
    <location>
        <position position="507"/>
    </location>
</feature>
<reference evidence="2" key="1">
    <citation type="journal article" date="2023" name="Insect Mol. Biol.">
        <title>Genome sequencing provides insights into the evolution of gene families encoding plant cell wall-degrading enzymes in longhorned beetles.</title>
        <authorList>
            <person name="Shin N.R."/>
            <person name="Okamura Y."/>
            <person name="Kirsch R."/>
            <person name="Pauchet Y."/>
        </authorList>
    </citation>
    <scope>NUCLEOTIDE SEQUENCE</scope>
    <source>
        <strain evidence="2">AMC_N1</strain>
    </source>
</reference>
<evidence type="ECO:0000313" key="2">
    <source>
        <dbReference type="EMBL" id="KAJ8945269.1"/>
    </source>
</evidence>
<feature type="compositionally biased region" description="Basic residues" evidence="1">
    <location>
        <begin position="366"/>
        <end position="375"/>
    </location>
</feature>
<keyword evidence="3" id="KW-1185">Reference proteome</keyword>
<dbReference type="AlphaFoldDB" id="A0AAV8Y3T7"/>
<feature type="compositionally biased region" description="Polar residues" evidence="1">
    <location>
        <begin position="339"/>
        <end position="356"/>
    </location>
</feature>
<feature type="region of interest" description="Disordered" evidence="1">
    <location>
        <begin position="339"/>
        <end position="403"/>
    </location>
</feature>
<dbReference type="EMBL" id="JAPWTK010000223">
    <property type="protein sequence ID" value="KAJ8945269.1"/>
    <property type="molecule type" value="Genomic_DNA"/>
</dbReference>
<feature type="region of interest" description="Disordered" evidence="1">
    <location>
        <begin position="283"/>
        <end position="308"/>
    </location>
</feature>
<comment type="caution">
    <text evidence="2">The sequence shown here is derived from an EMBL/GenBank/DDBJ whole genome shotgun (WGS) entry which is preliminary data.</text>
</comment>
<feature type="non-terminal residue" evidence="2">
    <location>
        <position position="1"/>
    </location>
</feature>
<organism evidence="2 3">
    <name type="scientific">Aromia moschata</name>
    <dbReference type="NCBI Taxonomy" id="1265417"/>
    <lineage>
        <taxon>Eukaryota</taxon>
        <taxon>Metazoa</taxon>
        <taxon>Ecdysozoa</taxon>
        <taxon>Arthropoda</taxon>
        <taxon>Hexapoda</taxon>
        <taxon>Insecta</taxon>
        <taxon>Pterygota</taxon>
        <taxon>Neoptera</taxon>
        <taxon>Endopterygota</taxon>
        <taxon>Coleoptera</taxon>
        <taxon>Polyphaga</taxon>
        <taxon>Cucujiformia</taxon>
        <taxon>Chrysomeloidea</taxon>
        <taxon>Cerambycidae</taxon>
        <taxon>Cerambycinae</taxon>
        <taxon>Callichromatini</taxon>
        <taxon>Aromia</taxon>
    </lineage>
</organism>
<sequence length="507" mass="53281">HARFASVPVGTAQGRQLTAASAAPAAAGFAVHARNASEPFTKYQNNGPTMAQQGIAIAAANHQRHSSQVDQSQSLHQQIQHFRSSSVPKCIPLTVARHEGGTAAVAATTTTGVHLTTPPRLSQKPPPQMHNNVSNVNVNFYRAVPVNVVSSVPTIQCLNSLSNAQGNSVSNVQVLPLGAANFQTSSANVFQANFPATSLSYTHSIQNNNSSISGTTQVILHNAALPTTNSIQIPSSFQPRSTVFNNPQVVSVQMNRNTHGVLPAAAAASDVYWPGFLHGGRPASNPAAAAPTVTVQQNNESQQRARSYSNAAINTVPTATGVQQQQATQPKVARTFTSTEAQTDETSASLPTSGEPSSGVREQRRRERRERRQQRRATGAATHRHTADSGTQIGDSRLPDILNSHLPPPYSTLPGGMHNHGVLGAMPPMVPPPQMVPPPPMLAPPPHGAVLQSVVPNSVVPPSGFVFPGPQAVVPGQVPLVQGPAPVAVPVPPPSGFRFPFPANGFR</sequence>
<proteinExistence type="predicted"/>
<name>A0AAV8Y3T7_9CUCU</name>
<gene>
    <name evidence="2" type="ORF">NQ318_016691</name>
</gene>
<evidence type="ECO:0000256" key="1">
    <source>
        <dbReference type="SAM" id="MobiDB-lite"/>
    </source>
</evidence>
<accession>A0AAV8Y3T7</accession>